<feature type="domain" description="ShKT" evidence="3">
    <location>
        <begin position="508"/>
        <end position="543"/>
    </location>
</feature>
<dbReference type="Pfam" id="PF00264">
    <property type="entry name" value="Tyrosinase"/>
    <property type="match status" value="1"/>
</dbReference>
<dbReference type="Proteomes" id="UP000038040">
    <property type="component" value="Unplaced"/>
</dbReference>
<dbReference type="Proteomes" id="UP000274756">
    <property type="component" value="Unassembled WGS sequence"/>
</dbReference>
<dbReference type="STRING" id="318479.A0A0N4U1W5"/>
<dbReference type="PROSITE" id="PS00497">
    <property type="entry name" value="TYROSINASE_1"/>
    <property type="match status" value="1"/>
</dbReference>
<keyword evidence="6" id="KW-1185">Reference proteome</keyword>
<accession>A0A0N4U1W5</accession>
<gene>
    <name evidence="4" type="ORF">DME_LOCUS4987</name>
</gene>
<dbReference type="PROSITE" id="PS51670">
    <property type="entry name" value="SHKT"/>
    <property type="match status" value="2"/>
</dbReference>
<evidence type="ECO:0000313" key="4">
    <source>
        <dbReference type="EMBL" id="VDN55014.1"/>
    </source>
</evidence>
<protein>
    <submittedName>
        <fullName evidence="7">ShTK domain protein</fullName>
    </submittedName>
</protein>
<dbReference type="InterPro" id="IPR002227">
    <property type="entry name" value="Tyrosinase_Cu-bd"/>
</dbReference>
<comment type="caution">
    <text evidence="2">Lacks conserved residue(s) required for the propagation of feature annotation.</text>
</comment>
<dbReference type="OrthoDB" id="6132182at2759"/>
<dbReference type="GO" id="GO:0016491">
    <property type="term" value="F:oxidoreductase activity"/>
    <property type="evidence" value="ECO:0007669"/>
    <property type="project" value="InterPro"/>
</dbReference>
<reference evidence="7" key="1">
    <citation type="submission" date="2017-02" db="UniProtKB">
        <authorList>
            <consortium name="WormBaseParasite"/>
        </authorList>
    </citation>
    <scope>IDENTIFICATION</scope>
</reference>
<dbReference type="Pfam" id="PF01549">
    <property type="entry name" value="ShK"/>
    <property type="match status" value="2"/>
</dbReference>
<evidence type="ECO:0000259" key="3">
    <source>
        <dbReference type="PROSITE" id="PS51670"/>
    </source>
</evidence>
<dbReference type="InterPro" id="IPR003582">
    <property type="entry name" value="ShKT_dom"/>
</dbReference>
<proteinExistence type="predicted"/>
<evidence type="ECO:0000313" key="5">
    <source>
        <dbReference type="Proteomes" id="UP000038040"/>
    </source>
</evidence>
<evidence type="ECO:0000256" key="2">
    <source>
        <dbReference type="PROSITE-ProRule" id="PRU01005"/>
    </source>
</evidence>
<dbReference type="InterPro" id="IPR008922">
    <property type="entry name" value="Di-copper_centre_dom_sf"/>
</dbReference>
<keyword evidence="1" id="KW-0479">Metal-binding</keyword>
<name>A0A0N4U1W5_DRAME</name>
<sequence>MAVNSRRQFQQEADNNVWPPAVAEHLRPAPVEPGARGQIASHPYDCMTLTCLCPYFFGTIGPQNTCIMQNGQPLTMAFRKEYRMLTDDERNRWHNALIEIKRNGEYDRMGFEHQTILIFSNPLSNGWQNVINYRRIVGTFTGNINNLSFQVGIGSGAHSGPGFLPWHREYLKRFEIALRLVDPSVSIPYWDSVLDNYLPDPRDSILFSPLFAGETDWWGNVVNGPFAYWSTLDGRSAILRELAQEGALFSEFAISQIRGKKENEIFKGCPYPVNFGAVEYSHSNVHLWVGGHMKPPESSSNDPLFYTLHSFVDFIWELWRQLRQPNWSRESAYPPDLPQCADPQHFSYASMRPYYNLINRDGLSNMYTDQMYRYAPRPGCSIELPTCGSQYLFCDTRGTPHCVSKIKVNGNCFGFEGFDACFNGICVLGRCVLGPTPTPFVPTTPSPPPVRTQTPRSIQVFRNCFNRDPCCEQWGRDGECSRNSNYMRRFCPAACNICRPTYSTNNECADRHISCKQWGSQGFCRGNSEQFMQENCRTTCNLCNRPKNAQCLKSVQV</sequence>
<dbReference type="InterPro" id="IPR050316">
    <property type="entry name" value="Tyrosinase/Hemocyanin"/>
</dbReference>
<evidence type="ECO:0000256" key="1">
    <source>
        <dbReference type="ARBA" id="ARBA00022723"/>
    </source>
</evidence>
<feature type="domain" description="ShKT" evidence="3">
    <location>
        <begin position="464"/>
        <end position="498"/>
    </location>
</feature>
<dbReference type="PRINTS" id="PR00092">
    <property type="entry name" value="TYROSINASE"/>
</dbReference>
<keyword evidence="2" id="KW-1015">Disulfide bond</keyword>
<organism evidence="5 7">
    <name type="scientific">Dracunculus medinensis</name>
    <name type="common">Guinea worm</name>
    <dbReference type="NCBI Taxonomy" id="318479"/>
    <lineage>
        <taxon>Eukaryota</taxon>
        <taxon>Metazoa</taxon>
        <taxon>Ecdysozoa</taxon>
        <taxon>Nematoda</taxon>
        <taxon>Chromadorea</taxon>
        <taxon>Rhabditida</taxon>
        <taxon>Spirurina</taxon>
        <taxon>Dracunculoidea</taxon>
        <taxon>Dracunculidae</taxon>
        <taxon>Dracunculus</taxon>
    </lineage>
</organism>
<dbReference type="PANTHER" id="PTHR11474">
    <property type="entry name" value="TYROSINASE FAMILY MEMBER"/>
    <property type="match status" value="1"/>
</dbReference>
<evidence type="ECO:0000313" key="6">
    <source>
        <dbReference type="Proteomes" id="UP000274756"/>
    </source>
</evidence>
<dbReference type="EMBL" id="UYYG01001151">
    <property type="protein sequence ID" value="VDN55014.1"/>
    <property type="molecule type" value="Genomic_DNA"/>
</dbReference>
<evidence type="ECO:0000313" key="7">
    <source>
        <dbReference type="WBParaSite" id="DME_0000062701-mRNA-1"/>
    </source>
</evidence>
<dbReference type="Gene3D" id="1.10.10.1940">
    <property type="match status" value="1"/>
</dbReference>
<dbReference type="AlphaFoldDB" id="A0A0N4U1W5"/>
<reference evidence="4 6" key="2">
    <citation type="submission" date="2018-11" db="EMBL/GenBank/DDBJ databases">
        <authorList>
            <consortium name="Pathogen Informatics"/>
        </authorList>
    </citation>
    <scope>NUCLEOTIDE SEQUENCE [LARGE SCALE GENOMIC DNA]</scope>
</reference>
<dbReference type="PROSITE" id="PS00498">
    <property type="entry name" value="TYROSINASE_2"/>
    <property type="match status" value="1"/>
</dbReference>
<dbReference type="WBParaSite" id="DME_0000062701-mRNA-1">
    <property type="protein sequence ID" value="DME_0000062701-mRNA-1"/>
    <property type="gene ID" value="DME_0000062701"/>
</dbReference>
<dbReference type="Gene3D" id="1.10.1280.10">
    <property type="entry name" value="Di-copper center containing domain from catechol oxidase"/>
    <property type="match status" value="1"/>
</dbReference>
<dbReference type="SMART" id="SM00254">
    <property type="entry name" value="ShKT"/>
    <property type="match status" value="2"/>
</dbReference>
<dbReference type="SUPFAM" id="SSF48056">
    <property type="entry name" value="Di-copper centre-containing domain"/>
    <property type="match status" value="1"/>
</dbReference>
<dbReference type="GO" id="GO:0046872">
    <property type="term" value="F:metal ion binding"/>
    <property type="evidence" value="ECO:0007669"/>
    <property type="project" value="UniProtKB-KW"/>
</dbReference>
<feature type="disulfide bond" evidence="2">
    <location>
        <begin position="464"/>
        <end position="498"/>
    </location>
</feature>
<dbReference type="PANTHER" id="PTHR11474:SF84">
    <property type="entry name" value="SHKT DOMAIN-CONTAINING PROTEIN"/>
    <property type="match status" value="1"/>
</dbReference>